<organism evidence="5 6">
    <name type="scientific">Sphenostylis stenocarpa</name>
    <dbReference type="NCBI Taxonomy" id="92480"/>
    <lineage>
        <taxon>Eukaryota</taxon>
        <taxon>Viridiplantae</taxon>
        <taxon>Streptophyta</taxon>
        <taxon>Embryophyta</taxon>
        <taxon>Tracheophyta</taxon>
        <taxon>Spermatophyta</taxon>
        <taxon>Magnoliopsida</taxon>
        <taxon>eudicotyledons</taxon>
        <taxon>Gunneridae</taxon>
        <taxon>Pentapetalae</taxon>
        <taxon>rosids</taxon>
        <taxon>fabids</taxon>
        <taxon>Fabales</taxon>
        <taxon>Fabaceae</taxon>
        <taxon>Papilionoideae</taxon>
        <taxon>50 kb inversion clade</taxon>
        <taxon>NPAAA clade</taxon>
        <taxon>indigoferoid/millettioid clade</taxon>
        <taxon>Phaseoleae</taxon>
        <taxon>Sphenostylis</taxon>
    </lineage>
</organism>
<dbReference type="InterPro" id="IPR000863">
    <property type="entry name" value="Sulfotransferase_dom"/>
</dbReference>
<dbReference type="InterPro" id="IPR027417">
    <property type="entry name" value="P-loop_NTPase"/>
</dbReference>
<evidence type="ECO:0000313" key="5">
    <source>
        <dbReference type="EMBL" id="CAJ1978320.1"/>
    </source>
</evidence>
<dbReference type="AlphaFoldDB" id="A0AA87BCN1"/>
<dbReference type="Gene3D" id="3.40.50.300">
    <property type="entry name" value="P-loop containing nucleotide triphosphate hydrolases"/>
    <property type="match status" value="1"/>
</dbReference>
<reference evidence="5" key="1">
    <citation type="submission" date="2023-10" db="EMBL/GenBank/DDBJ databases">
        <authorList>
            <person name="Domelevo Entfellner J.-B."/>
        </authorList>
    </citation>
    <scope>NUCLEOTIDE SEQUENCE</scope>
</reference>
<gene>
    <name evidence="5" type="ORF">AYBTSS11_LOCUS30512</name>
</gene>
<evidence type="ECO:0000259" key="4">
    <source>
        <dbReference type="Pfam" id="PF00685"/>
    </source>
</evidence>
<proteinExistence type="inferred from homology"/>
<protein>
    <recommendedName>
        <fullName evidence="3">Sulfotransferase</fullName>
        <ecNumber evidence="3">2.8.2.-</ecNumber>
    </recommendedName>
</protein>
<dbReference type="PANTHER" id="PTHR11783">
    <property type="entry name" value="SULFOTRANSFERASE SULT"/>
    <property type="match status" value="1"/>
</dbReference>
<sequence>MWKESIATPNKVLFLKYEELEEDVKFYVKRVAEFLDCPFMEEEEDNGVIESIIKLCSFQKMKDLEVNKSETIDRNIIEKKYLFRKGEIGDWINYFSPAMIEKLSKTIEEKLSGSGLSFKTCS</sequence>
<evidence type="ECO:0000256" key="2">
    <source>
        <dbReference type="ARBA" id="ARBA00022679"/>
    </source>
</evidence>
<dbReference type="Pfam" id="PF00685">
    <property type="entry name" value="Sulfotransfer_1"/>
    <property type="match status" value="1"/>
</dbReference>
<evidence type="ECO:0000313" key="6">
    <source>
        <dbReference type="Proteomes" id="UP001189624"/>
    </source>
</evidence>
<dbReference type="SUPFAM" id="SSF52540">
    <property type="entry name" value="P-loop containing nucleoside triphosphate hydrolases"/>
    <property type="match status" value="1"/>
</dbReference>
<dbReference type="Proteomes" id="UP001189624">
    <property type="component" value="Chromosome 11"/>
</dbReference>
<evidence type="ECO:0000256" key="3">
    <source>
        <dbReference type="RuleBase" id="RU361155"/>
    </source>
</evidence>
<feature type="domain" description="Sulfotransferase" evidence="4">
    <location>
        <begin position="4"/>
        <end position="115"/>
    </location>
</feature>
<keyword evidence="2 3" id="KW-0808">Transferase</keyword>
<name>A0AA87BCN1_9FABA</name>
<dbReference type="Gramene" id="rna-AYBTSS11_LOCUS30512">
    <property type="protein sequence ID" value="CAJ1978320.1"/>
    <property type="gene ID" value="gene-AYBTSS11_LOCUS30512"/>
</dbReference>
<dbReference type="GO" id="GO:0008146">
    <property type="term" value="F:sulfotransferase activity"/>
    <property type="evidence" value="ECO:0007669"/>
    <property type="project" value="InterPro"/>
</dbReference>
<accession>A0AA87BCN1</accession>
<keyword evidence="6" id="KW-1185">Reference proteome</keyword>
<comment type="similarity">
    <text evidence="1 3">Belongs to the sulfotransferase 1 family.</text>
</comment>
<evidence type="ECO:0000256" key="1">
    <source>
        <dbReference type="ARBA" id="ARBA00005771"/>
    </source>
</evidence>
<dbReference type="EMBL" id="OY731408">
    <property type="protein sequence ID" value="CAJ1978320.1"/>
    <property type="molecule type" value="Genomic_DNA"/>
</dbReference>
<dbReference type="EC" id="2.8.2.-" evidence="3"/>